<dbReference type="PANTHER" id="PTHR47545">
    <property type="entry name" value="MULTIFUNCTIONAL CCA PROTEIN"/>
    <property type="match status" value="1"/>
</dbReference>
<evidence type="ECO:0000256" key="6">
    <source>
        <dbReference type="ARBA" id="ARBA00022840"/>
    </source>
</evidence>
<gene>
    <name evidence="11" type="ORF">CKF58_05010</name>
</gene>
<dbReference type="Gene3D" id="3.30.460.10">
    <property type="entry name" value="Beta Polymerase, domain 2"/>
    <property type="match status" value="1"/>
</dbReference>
<dbReference type="InterPro" id="IPR002646">
    <property type="entry name" value="PolA_pol_head_dom"/>
</dbReference>
<keyword evidence="4" id="KW-0479">Metal-binding</keyword>
<keyword evidence="5" id="KW-0547">Nucleotide-binding</keyword>
<evidence type="ECO:0000256" key="5">
    <source>
        <dbReference type="ARBA" id="ARBA00022741"/>
    </source>
</evidence>
<dbReference type="OrthoDB" id="9805698at2"/>
<evidence type="ECO:0000313" key="12">
    <source>
        <dbReference type="Proteomes" id="UP000265916"/>
    </source>
</evidence>
<dbReference type="AlphaFoldDB" id="A0A3A1YH31"/>
<evidence type="ECO:0000256" key="3">
    <source>
        <dbReference type="ARBA" id="ARBA00022695"/>
    </source>
</evidence>
<proteinExistence type="inferred from homology"/>
<dbReference type="InterPro" id="IPR050124">
    <property type="entry name" value="tRNA_CCA-adding_enzyme"/>
</dbReference>
<dbReference type="PANTHER" id="PTHR47545:SF1">
    <property type="entry name" value="MULTIFUNCTIONAL CCA PROTEIN"/>
    <property type="match status" value="1"/>
</dbReference>
<dbReference type="InterPro" id="IPR043519">
    <property type="entry name" value="NT_sf"/>
</dbReference>
<name>A0A3A1YH31_9GAMM</name>
<dbReference type="GO" id="GO:0003723">
    <property type="term" value="F:RNA binding"/>
    <property type="evidence" value="ECO:0007669"/>
    <property type="project" value="UniProtKB-KW"/>
</dbReference>
<keyword evidence="2" id="KW-0819">tRNA processing</keyword>
<dbReference type="RefSeq" id="WP_119531601.1">
    <property type="nucleotide sequence ID" value="NZ_JBHSSP010000006.1"/>
</dbReference>
<dbReference type="Pfam" id="PF01743">
    <property type="entry name" value="PolyA_pol"/>
    <property type="match status" value="1"/>
</dbReference>
<keyword evidence="8 9" id="KW-0694">RNA-binding</keyword>
<keyword evidence="7" id="KW-0460">Magnesium</keyword>
<reference evidence="11 12" key="1">
    <citation type="submission" date="2017-08" db="EMBL/GenBank/DDBJ databases">
        <title>Reclassification of Bisgaard taxon 37 and 44.</title>
        <authorList>
            <person name="Christensen H."/>
        </authorList>
    </citation>
    <scope>NUCLEOTIDE SEQUENCE [LARGE SCALE GENOMIC DNA]</scope>
    <source>
        <strain evidence="11 12">111</strain>
    </source>
</reference>
<comment type="caution">
    <text evidence="11">The sequence shown here is derived from an EMBL/GenBank/DDBJ whole genome shotgun (WGS) entry which is preliminary data.</text>
</comment>
<dbReference type="Proteomes" id="UP000265916">
    <property type="component" value="Unassembled WGS sequence"/>
</dbReference>
<evidence type="ECO:0000259" key="10">
    <source>
        <dbReference type="Pfam" id="PF01743"/>
    </source>
</evidence>
<organism evidence="11 12">
    <name type="scientific">Psittacicella hinzii</name>
    <dbReference type="NCBI Taxonomy" id="2028575"/>
    <lineage>
        <taxon>Bacteria</taxon>
        <taxon>Pseudomonadati</taxon>
        <taxon>Pseudomonadota</taxon>
        <taxon>Gammaproteobacteria</taxon>
        <taxon>Pasteurellales</taxon>
        <taxon>Psittacicellaceae</taxon>
        <taxon>Psittacicella</taxon>
    </lineage>
</organism>
<sequence length="586" mass="67118">MTKPELTVYCVGGAIRDALLGIEPQEYDFVVTGATVDQFLAHQDFTQVNANFPVFIQKSTGQEYALARTEEKTSNGYTGFTFNTTDVSIEQDCQRRDLTINALYLPVAHDLDTQVKLSGAIIRERQAQILDPTGQGLQDLNSTSYAPLARPINENFWQDPLRFVRALRLSANKLFILEPSILGDLVTKMSAEDQEALFTPRPSMRKELEKMLVRNTLLNTFLPQVVESKLCTGHNTVPNFDDYFISEVPNNIARTEWFEFNAHSSELMQSAWHNLPPAAQEILTKQSAHEQKQEQENEQELILSDLGLAYSCLLLCFNDYWQTMVIEQEDHRYQLLTSTQAVLDSNHKYSSQKNPAFSQKLEQLWQKWHSREFVGSVIINQLYPQEKAWLEQQLLQHNLIIASLIQLVTQNKMFTNLEEAYFTTSLSKLRLSVLKELDKSSLFTSLLTWQNYPYLANILLRITPTNEVNHLVNNLDLNVVLPIQALVHKQLSALMLAHESLVQFVQSNKEACLSFQELPALLFQVWQHLRQTTEQTEVNLGDFIAQLLEKHNTLCSKAFRDYISHGNGSYDLSKIDLGVPQFTTYF</sequence>
<keyword evidence="1 9" id="KW-0808">Transferase</keyword>
<evidence type="ECO:0000256" key="4">
    <source>
        <dbReference type="ARBA" id="ARBA00022723"/>
    </source>
</evidence>
<evidence type="ECO:0000256" key="8">
    <source>
        <dbReference type="ARBA" id="ARBA00022884"/>
    </source>
</evidence>
<dbReference type="SUPFAM" id="SSF81301">
    <property type="entry name" value="Nucleotidyltransferase"/>
    <property type="match status" value="1"/>
</dbReference>
<evidence type="ECO:0000256" key="7">
    <source>
        <dbReference type="ARBA" id="ARBA00022842"/>
    </source>
</evidence>
<dbReference type="EMBL" id="NRJG01000087">
    <property type="protein sequence ID" value="RIY37452.1"/>
    <property type="molecule type" value="Genomic_DNA"/>
</dbReference>
<protein>
    <recommendedName>
        <fullName evidence="10">Poly A polymerase head domain-containing protein</fullName>
    </recommendedName>
</protein>
<keyword evidence="3" id="KW-0548">Nucleotidyltransferase</keyword>
<dbReference type="GO" id="GO:0008033">
    <property type="term" value="P:tRNA processing"/>
    <property type="evidence" value="ECO:0007669"/>
    <property type="project" value="UniProtKB-KW"/>
</dbReference>
<accession>A0A3A1YH31</accession>
<dbReference type="GO" id="GO:0005524">
    <property type="term" value="F:ATP binding"/>
    <property type="evidence" value="ECO:0007669"/>
    <property type="project" value="UniProtKB-KW"/>
</dbReference>
<keyword evidence="6" id="KW-0067">ATP-binding</keyword>
<feature type="domain" description="Poly A polymerase head" evidence="10">
    <location>
        <begin position="8"/>
        <end position="142"/>
    </location>
</feature>
<comment type="similarity">
    <text evidence="9">Belongs to the tRNA nucleotidyltransferase/poly(A) polymerase family.</text>
</comment>
<dbReference type="GO" id="GO:0016779">
    <property type="term" value="F:nucleotidyltransferase activity"/>
    <property type="evidence" value="ECO:0007669"/>
    <property type="project" value="UniProtKB-KW"/>
</dbReference>
<keyword evidence="12" id="KW-1185">Reference proteome</keyword>
<evidence type="ECO:0000256" key="1">
    <source>
        <dbReference type="ARBA" id="ARBA00022679"/>
    </source>
</evidence>
<dbReference type="GO" id="GO:0046872">
    <property type="term" value="F:metal ion binding"/>
    <property type="evidence" value="ECO:0007669"/>
    <property type="project" value="UniProtKB-KW"/>
</dbReference>
<evidence type="ECO:0000313" key="11">
    <source>
        <dbReference type="EMBL" id="RIY37452.1"/>
    </source>
</evidence>
<evidence type="ECO:0000256" key="9">
    <source>
        <dbReference type="RuleBase" id="RU003953"/>
    </source>
</evidence>
<evidence type="ECO:0000256" key="2">
    <source>
        <dbReference type="ARBA" id="ARBA00022694"/>
    </source>
</evidence>